<feature type="binding site" evidence="2">
    <location>
        <position position="26"/>
    </location>
    <ligand>
        <name>Zn(2+)</name>
        <dbReference type="ChEBI" id="CHEBI:29105"/>
        <label>1</label>
    </ligand>
</feature>
<protein>
    <recommendedName>
        <fullName evidence="4">tRNA(Ile)-lysidine/2-thiocytidine synthase N-terminal domain-containing protein</fullName>
    </recommendedName>
</protein>
<dbReference type="InterPro" id="IPR000541">
    <property type="entry name" value="Ncs6/Tuc1/Ctu1"/>
</dbReference>
<feature type="binding site" evidence="3">
    <location>
        <begin position="54"/>
        <end position="56"/>
    </location>
    <ligand>
        <name>ATP</name>
        <dbReference type="ChEBI" id="CHEBI:30616"/>
    </ligand>
</feature>
<dbReference type="InterPro" id="IPR014729">
    <property type="entry name" value="Rossmann-like_a/b/a_fold"/>
</dbReference>
<sequence>MVECSFCGRRAVHYQRTAGVYRCDRCFVENLEKRFRRTVAKNNLVEPRDKIVAAVSGGTDSVSNLHLLAQHLEYRKGEVLSLTIDEGIGGYRDESLPVVKENSQMLGVEHKILSFEKIFGKSLDELAKLSEEKNGPDPCTLCGILRRSLLNQAARELHADKLAIGHNLDDVVQTIVLNYLKGDLSRLYRLGPDLEGREGFVPRIKPLREISEKEAAIYALLNDLSVHIGTCPYIGGMRSEVREFINRMEKNHPTTKYRILRMFDKIRPHLPVNFEDFELKECERCGEPATGQLCRSCELLEELGVERRKKRLISD</sequence>
<organism evidence="5 6">
    <name type="scientific">candidate division MSBL1 archaeon SCGC-AAA259D18</name>
    <dbReference type="NCBI Taxonomy" id="1698262"/>
    <lineage>
        <taxon>Archaea</taxon>
        <taxon>Methanobacteriati</taxon>
        <taxon>Methanobacteriota</taxon>
        <taxon>candidate division MSBL1</taxon>
    </lineage>
</organism>
<proteinExistence type="predicted"/>
<name>A0A133UCF5_9EURY</name>
<dbReference type="Proteomes" id="UP000070195">
    <property type="component" value="Unassembled WGS sequence"/>
</dbReference>
<dbReference type="AlphaFoldDB" id="A0A133UCF5"/>
<feature type="binding site" evidence="2">
    <location>
        <position position="7"/>
    </location>
    <ligand>
        <name>Zn(2+)</name>
        <dbReference type="ChEBI" id="CHEBI:29105"/>
        <label>1</label>
    </ligand>
</feature>
<dbReference type="GO" id="GO:0005524">
    <property type="term" value="F:ATP binding"/>
    <property type="evidence" value="ECO:0007669"/>
    <property type="project" value="UniProtKB-KW"/>
</dbReference>
<reference evidence="5 6" key="1">
    <citation type="journal article" date="2016" name="Sci. Rep.">
        <title>Metabolic traits of an uncultured archaeal lineage -MSBL1- from brine pools of the Red Sea.</title>
        <authorList>
            <person name="Mwirichia R."/>
            <person name="Alam I."/>
            <person name="Rashid M."/>
            <person name="Vinu M."/>
            <person name="Ba-Alawi W."/>
            <person name="Anthony Kamau A."/>
            <person name="Kamanda Ngugi D."/>
            <person name="Goker M."/>
            <person name="Klenk H.P."/>
            <person name="Bajic V."/>
            <person name="Stingl U."/>
        </authorList>
    </citation>
    <scope>NUCLEOTIDE SEQUENCE [LARGE SCALE GENOMIC DNA]</scope>
    <source>
        <strain evidence="5">SCGC-AAA259D18</strain>
    </source>
</reference>
<feature type="binding site" evidence="3">
    <location>
        <position position="170"/>
    </location>
    <ligand>
        <name>ATP</name>
        <dbReference type="ChEBI" id="CHEBI:30616"/>
    </ligand>
</feature>
<keyword evidence="1" id="KW-0808">Transferase</keyword>
<feature type="binding site" evidence="2">
    <location>
        <position position="4"/>
    </location>
    <ligand>
        <name>Zn(2+)</name>
        <dbReference type="ChEBI" id="CHEBI:29105"/>
        <label>1</label>
    </ligand>
</feature>
<dbReference type="InterPro" id="IPR011063">
    <property type="entry name" value="TilS/TtcA_N"/>
</dbReference>
<dbReference type="PIRSF" id="PIRSF004976">
    <property type="entry name" value="ATPase_YdaO"/>
    <property type="match status" value="1"/>
</dbReference>
<dbReference type="PANTHER" id="PTHR11807:SF12">
    <property type="entry name" value="CYTOPLASMIC TRNA 2-THIOLATION PROTEIN 1"/>
    <property type="match status" value="1"/>
</dbReference>
<keyword evidence="3" id="KW-0547">Nucleotide-binding</keyword>
<feature type="binding site" evidence="2">
    <location>
        <position position="297"/>
    </location>
    <ligand>
        <name>Zn(2+)</name>
        <dbReference type="ChEBI" id="CHEBI:29105"/>
        <label>2</label>
    </ligand>
</feature>
<keyword evidence="3" id="KW-0067">ATP-binding</keyword>
<feature type="binding site" evidence="3">
    <location>
        <position position="60"/>
    </location>
    <ligand>
        <name>ATP</name>
        <dbReference type="ChEBI" id="CHEBI:30616"/>
    </ligand>
</feature>
<keyword evidence="6" id="KW-1185">Reference proteome</keyword>
<dbReference type="GO" id="GO:0002144">
    <property type="term" value="C:cytosolic tRNA wobble base thiouridylase complex"/>
    <property type="evidence" value="ECO:0007669"/>
    <property type="project" value="TreeGrafter"/>
</dbReference>
<dbReference type="NCBIfam" id="TIGR00269">
    <property type="entry name" value="TIGR00269 family protein"/>
    <property type="match status" value="1"/>
</dbReference>
<feature type="binding site" evidence="2">
    <location>
        <position position="285"/>
    </location>
    <ligand>
        <name>Zn(2+)</name>
        <dbReference type="ChEBI" id="CHEBI:29105"/>
        <label>2</label>
    </ligand>
</feature>
<feature type="binding site" evidence="2">
    <location>
        <position position="282"/>
    </location>
    <ligand>
        <name>Zn(2+)</name>
        <dbReference type="ChEBI" id="CHEBI:29105"/>
        <label>2</label>
    </ligand>
</feature>
<dbReference type="InterPro" id="IPR035107">
    <property type="entry name" value="tRNA_thiolation_TtcA_Ctu1"/>
</dbReference>
<evidence type="ECO:0000256" key="3">
    <source>
        <dbReference type="PIRSR" id="PIRSR004976-51"/>
    </source>
</evidence>
<dbReference type="GO" id="GO:0046872">
    <property type="term" value="F:metal ion binding"/>
    <property type="evidence" value="ECO:0007669"/>
    <property type="project" value="UniProtKB-KW"/>
</dbReference>
<keyword evidence="2" id="KW-0479">Metal-binding</keyword>
<evidence type="ECO:0000256" key="2">
    <source>
        <dbReference type="PIRSR" id="PIRSR004976-50"/>
    </source>
</evidence>
<comment type="caution">
    <text evidence="5">The sequence shown here is derived from an EMBL/GenBank/DDBJ whole genome shotgun (WGS) entry which is preliminary data.</text>
</comment>
<dbReference type="SUPFAM" id="SSF52402">
    <property type="entry name" value="Adenine nucleotide alpha hydrolases-like"/>
    <property type="match status" value="1"/>
</dbReference>
<keyword evidence="2" id="KW-0862">Zinc</keyword>
<gene>
    <name evidence="5" type="ORF">AKJ63_00620</name>
</gene>
<dbReference type="PATRIC" id="fig|1698262.3.peg.520"/>
<feature type="binding site" evidence="3">
    <location>
        <position position="84"/>
    </location>
    <ligand>
        <name>ATP</name>
        <dbReference type="ChEBI" id="CHEBI:30616"/>
    </ligand>
</feature>
<evidence type="ECO:0000259" key="4">
    <source>
        <dbReference type="Pfam" id="PF01171"/>
    </source>
</evidence>
<dbReference type="Gene3D" id="3.40.50.620">
    <property type="entry name" value="HUPs"/>
    <property type="match status" value="1"/>
</dbReference>
<dbReference type="EMBL" id="LHXM01000008">
    <property type="protein sequence ID" value="KXA91872.1"/>
    <property type="molecule type" value="Genomic_DNA"/>
</dbReference>
<dbReference type="Pfam" id="PF01171">
    <property type="entry name" value="ATP_bind_3"/>
    <property type="match status" value="1"/>
</dbReference>
<feature type="binding site" evidence="2">
    <location>
        <position position="294"/>
    </location>
    <ligand>
        <name>Zn(2+)</name>
        <dbReference type="ChEBI" id="CHEBI:29105"/>
        <label>2</label>
    </ligand>
</feature>
<evidence type="ECO:0000313" key="6">
    <source>
        <dbReference type="Proteomes" id="UP000070195"/>
    </source>
</evidence>
<dbReference type="GO" id="GO:0002143">
    <property type="term" value="P:tRNA wobble position uridine thiolation"/>
    <property type="evidence" value="ECO:0007669"/>
    <property type="project" value="TreeGrafter"/>
</dbReference>
<feature type="binding site" evidence="2">
    <location>
        <position position="23"/>
    </location>
    <ligand>
        <name>Zn(2+)</name>
        <dbReference type="ChEBI" id="CHEBI:29105"/>
        <label>1</label>
    </ligand>
</feature>
<accession>A0A133UCF5</accession>
<feature type="domain" description="tRNA(Ile)-lysidine/2-thiocytidine synthase N-terminal" evidence="4">
    <location>
        <begin position="50"/>
        <end position="188"/>
    </location>
</feature>
<evidence type="ECO:0000256" key="1">
    <source>
        <dbReference type="ARBA" id="ARBA00022679"/>
    </source>
</evidence>
<dbReference type="GO" id="GO:0000049">
    <property type="term" value="F:tRNA binding"/>
    <property type="evidence" value="ECO:0007669"/>
    <property type="project" value="InterPro"/>
</dbReference>
<evidence type="ECO:0000313" key="5">
    <source>
        <dbReference type="EMBL" id="KXA91872.1"/>
    </source>
</evidence>
<dbReference type="GO" id="GO:0016740">
    <property type="term" value="F:transferase activity"/>
    <property type="evidence" value="ECO:0007669"/>
    <property type="project" value="UniProtKB-KW"/>
</dbReference>
<dbReference type="PANTHER" id="PTHR11807">
    <property type="entry name" value="ATPASES OF THE PP SUPERFAMILY-RELATED"/>
    <property type="match status" value="1"/>
</dbReference>
<feature type="binding site" evidence="3">
    <location>
        <position position="165"/>
    </location>
    <ligand>
        <name>ATP</name>
        <dbReference type="ChEBI" id="CHEBI:30616"/>
    </ligand>
</feature>